<dbReference type="Proteomes" id="UP000765509">
    <property type="component" value="Unassembled WGS sequence"/>
</dbReference>
<accession>A0A9Q3D9N2</accession>
<protein>
    <submittedName>
        <fullName evidence="1">Uncharacterized protein</fullName>
    </submittedName>
</protein>
<dbReference type="OrthoDB" id="2509725at2759"/>
<dbReference type="EMBL" id="AVOT02015244">
    <property type="protein sequence ID" value="MBW0499384.1"/>
    <property type="molecule type" value="Genomic_DNA"/>
</dbReference>
<organism evidence="1 2">
    <name type="scientific">Austropuccinia psidii MF-1</name>
    <dbReference type="NCBI Taxonomy" id="1389203"/>
    <lineage>
        <taxon>Eukaryota</taxon>
        <taxon>Fungi</taxon>
        <taxon>Dikarya</taxon>
        <taxon>Basidiomycota</taxon>
        <taxon>Pucciniomycotina</taxon>
        <taxon>Pucciniomycetes</taxon>
        <taxon>Pucciniales</taxon>
        <taxon>Sphaerophragmiaceae</taxon>
        <taxon>Austropuccinia</taxon>
    </lineage>
</organism>
<comment type="caution">
    <text evidence="1">The sequence shown here is derived from an EMBL/GenBank/DDBJ whole genome shotgun (WGS) entry which is preliminary data.</text>
</comment>
<keyword evidence="2" id="KW-1185">Reference proteome</keyword>
<dbReference type="AlphaFoldDB" id="A0A9Q3D9N2"/>
<name>A0A9Q3D9N2_9BASI</name>
<evidence type="ECO:0000313" key="2">
    <source>
        <dbReference type="Proteomes" id="UP000765509"/>
    </source>
</evidence>
<sequence>MVRDGRGEGEAGERRGNWVEIADRKYLGMLSMLQEKGVKVRDFQLFPHPWGEWGLGKQVWVVQSCVFGEQGTRVSVMSPNNIVVYKSSNKYECGLVQAIYLFPHPGKPDSTGIWIQVICNHHSKPSYPPGTPGYYFCLLGSVLGSHQGESCVNRRRLTSRRTARQDNVNRHMCHMRMSLKAQTRFNTIRNVWVISPNSFRLPNA</sequence>
<gene>
    <name evidence="1" type="ORF">O181_039099</name>
</gene>
<reference evidence="1" key="1">
    <citation type="submission" date="2021-03" db="EMBL/GenBank/DDBJ databases">
        <title>Draft genome sequence of rust myrtle Austropuccinia psidii MF-1, a brazilian biotype.</title>
        <authorList>
            <person name="Quecine M.C."/>
            <person name="Pachon D.M.R."/>
            <person name="Bonatelli M.L."/>
            <person name="Correr F.H."/>
            <person name="Franceschini L.M."/>
            <person name="Leite T.F."/>
            <person name="Margarido G.R.A."/>
            <person name="Almeida C.A."/>
            <person name="Ferrarezi J.A."/>
            <person name="Labate C.A."/>
        </authorList>
    </citation>
    <scope>NUCLEOTIDE SEQUENCE</scope>
    <source>
        <strain evidence="1">MF-1</strain>
    </source>
</reference>
<evidence type="ECO:0000313" key="1">
    <source>
        <dbReference type="EMBL" id="MBW0499384.1"/>
    </source>
</evidence>
<proteinExistence type="predicted"/>